<gene>
    <name evidence="1" type="ORF">N495_05335</name>
</gene>
<reference evidence="1 2" key="1">
    <citation type="submission" date="2014-06" db="EMBL/GenBank/DDBJ databases">
        <title>Genome characterization of distinct group I Clostridium botulinum lineages.</title>
        <authorList>
            <person name="Giordani F."/>
            <person name="Anselmo A."/>
            <person name="Fillo S."/>
            <person name="Palozzi A.M."/>
            <person name="Fortunato A."/>
            <person name="Gentile B."/>
            <person name="Ciammaruconi A."/>
            <person name="Anniballi F."/>
            <person name="De Medici D."/>
            <person name="Lista F."/>
        </authorList>
    </citation>
    <scope>NUCLEOTIDE SEQUENCE [LARGE SCALE GENOMIC DNA]</scope>
    <source>
        <strain evidence="1 2">B2 450</strain>
    </source>
</reference>
<dbReference type="AlphaFoldDB" id="A0A0D1AIU0"/>
<proteinExistence type="predicted"/>
<protein>
    <recommendedName>
        <fullName evidence="3">Spore coat protein</fullName>
    </recommendedName>
</protein>
<accession>A0A0D1AIU0</accession>
<dbReference type="RefSeq" id="WP_003489416.1">
    <property type="nucleotide sequence ID" value="NZ_JXSU01000007.1"/>
</dbReference>
<organism evidence="1 2">
    <name type="scientific">Clostridium botulinum B2 450</name>
    <dbReference type="NCBI Taxonomy" id="1379739"/>
    <lineage>
        <taxon>Bacteria</taxon>
        <taxon>Bacillati</taxon>
        <taxon>Bacillota</taxon>
        <taxon>Clostridia</taxon>
        <taxon>Eubacteriales</taxon>
        <taxon>Clostridiaceae</taxon>
        <taxon>Clostridium</taxon>
    </lineage>
</organism>
<comment type="caution">
    <text evidence="1">The sequence shown here is derived from an EMBL/GenBank/DDBJ whole genome shotgun (WGS) entry which is preliminary data.</text>
</comment>
<evidence type="ECO:0008006" key="3">
    <source>
        <dbReference type="Google" id="ProtNLM"/>
    </source>
</evidence>
<evidence type="ECO:0000313" key="1">
    <source>
        <dbReference type="EMBL" id="KIS23029.1"/>
    </source>
</evidence>
<dbReference type="EMBL" id="JXSU01000007">
    <property type="protein sequence ID" value="KIS23029.1"/>
    <property type="molecule type" value="Genomic_DNA"/>
</dbReference>
<evidence type="ECO:0000313" key="2">
    <source>
        <dbReference type="Proteomes" id="UP000032250"/>
    </source>
</evidence>
<dbReference type="OrthoDB" id="1913005at2"/>
<dbReference type="HOGENOM" id="CLU_2824658_0_0_9"/>
<name>A0A0D1AIU0_CLOBO</name>
<sequence length="66" mass="7674">MLTEQEIMNNAFKEMQFHEEGMAKKYANVSEQINDPKLKQILKGMEQGSRNNYNTLSQTMSKFSIV</sequence>
<dbReference type="PATRIC" id="fig|1379739.3.peg.1394"/>
<dbReference type="Proteomes" id="UP000032250">
    <property type="component" value="Unassembled WGS sequence"/>
</dbReference>